<name>A0AAX2J681_9FUSO</name>
<dbReference type="Gene3D" id="3.40.50.12780">
    <property type="entry name" value="N-terminal domain of ligase-like"/>
    <property type="match status" value="1"/>
</dbReference>
<dbReference type="GO" id="GO:0016881">
    <property type="term" value="F:acid-amino acid ligase activity"/>
    <property type="evidence" value="ECO:0007669"/>
    <property type="project" value="TreeGrafter"/>
</dbReference>
<reference evidence="2 3" key="1">
    <citation type="submission" date="2018-06" db="EMBL/GenBank/DDBJ databases">
        <authorList>
            <consortium name="Pathogen Informatics"/>
            <person name="Doyle S."/>
        </authorList>
    </citation>
    <scope>NUCLEOTIDE SEQUENCE [LARGE SCALE GENOMIC DNA]</scope>
    <source>
        <strain evidence="2 3">NCTC12112</strain>
    </source>
</reference>
<dbReference type="InterPro" id="IPR042099">
    <property type="entry name" value="ANL_N_sf"/>
</dbReference>
<evidence type="ECO:0000259" key="1">
    <source>
        <dbReference type="Pfam" id="PF23571"/>
    </source>
</evidence>
<protein>
    <submittedName>
        <fullName evidence="2">GH3 auxin-responsive promoter</fullName>
    </submittedName>
</protein>
<dbReference type="Pfam" id="PF03321">
    <property type="entry name" value="GH3"/>
    <property type="match status" value="1"/>
</dbReference>
<dbReference type="InterPro" id="IPR004993">
    <property type="entry name" value="GH3"/>
</dbReference>
<dbReference type="Pfam" id="PF23571">
    <property type="entry name" value="GH3_M"/>
    <property type="match status" value="1"/>
</dbReference>
<feature type="domain" description="GH3 middle" evidence="1">
    <location>
        <begin position="319"/>
        <end position="382"/>
    </location>
</feature>
<dbReference type="RefSeq" id="WP_005978922.1">
    <property type="nucleotide sequence ID" value="NZ_CABKNW010000004.1"/>
</dbReference>
<dbReference type="GO" id="GO:0005737">
    <property type="term" value="C:cytoplasm"/>
    <property type="evidence" value="ECO:0007669"/>
    <property type="project" value="TreeGrafter"/>
</dbReference>
<dbReference type="GeneID" id="78454788"/>
<dbReference type="PANTHER" id="PTHR31901:SF9">
    <property type="entry name" value="GH3 DOMAIN-CONTAINING PROTEIN"/>
    <property type="match status" value="1"/>
</dbReference>
<evidence type="ECO:0000313" key="3">
    <source>
        <dbReference type="Proteomes" id="UP000249008"/>
    </source>
</evidence>
<dbReference type="AlphaFoldDB" id="A0AAX2J681"/>
<accession>A0AAX2J681</accession>
<dbReference type="InterPro" id="IPR055377">
    <property type="entry name" value="GH3_M"/>
</dbReference>
<evidence type="ECO:0000313" key="2">
    <source>
        <dbReference type="EMBL" id="SQI99599.1"/>
    </source>
</evidence>
<organism evidence="2 3">
    <name type="scientific">Fusobacterium ulcerans</name>
    <dbReference type="NCBI Taxonomy" id="861"/>
    <lineage>
        <taxon>Bacteria</taxon>
        <taxon>Fusobacteriati</taxon>
        <taxon>Fusobacteriota</taxon>
        <taxon>Fusobacteriia</taxon>
        <taxon>Fusobacteriales</taxon>
        <taxon>Fusobacteriaceae</taxon>
        <taxon>Fusobacterium</taxon>
    </lineage>
</organism>
<dbReference type="KEGG" id="ful:C4N20_08200"/>
<dbReference type="EMBL" id="LS483487">
    <property type="protein sequence ID" value="SQI99599.1"/>
    <property type="molecule type" value="Genomic_DNA"/>
</dbReference>
<dbReference type="Proteomes" id="UP000249008">
    <property type="component" value="Chromosome 1"/>
</dbReference>
<dbReference type="PANTHER" id="PTHR31901">
    <property type="entry name" value="GH3 DOMAIN-CONTAINING PROTEIN"/>
    <property type="match status" value="1"/>
</dbReference>
<proteinExistence type="predicted"/>
<sequence>MICWFVNTLICSIYKKEYEKYTSCKNIKEVQEEKLKEILEKNKDTLYGKKYNFSEIKTPEEYREKVPLTNYEDYLEYIELIKNGEKNILTKEEIILLEPTSGSTSSSKLIPYTEGLKREFQAGIKPWIYSLYNNFPEIKKGKSYWSVTPMATEKKYTSGGIPIGFEEDSEYFGKIENYLMDIIFASPKNIKLEKDMDNFYLKTTVKLLETKNLSLISVWSPSFLLLLIQYIEKNKKKLLKKISFRRRKDIEKYLINGEYSEVWKDLKVISCWGDGNAAHYINDLKNIFKTAAIQPKGILATEGFLSFPIGDEEGSRISYYSHFFEFIEMETRDVKLAYQLEAGKNYEIVLTTSGGLYRYCIGDIITVTTVKNGNPVIRFSGRKGIVSDLFGEKISEEFAGKIYEELKAQYFMLTPEKNRYRLYLKSQWKISNLKIDEMFRRNFHYDYCRKLGQLKEIEVFILTGEPEKEYTEYCLKKGQRLGDIKLKILSLENGWDKVYTGYLQKGEK</sequence>
<gene>
    <name evidence="2" type="ORF">NCTC12112_00189</name>
</gene>